<feature type="region of interest" description="Disordered" evidence="2">
    <location>
        <begin position="102"/>
        <end position="123"/>
    </location>
</feature>
<protein>
    <submittedName>
        <fullName evidence="3">Class F sortase</fullName>
    </submittedName>
</protein>
<dbReference type="Gene3D" id="2.40.260.10">
    <property type="entry name" value="Sortase"/>
    <property type="match status" value="1"/>
</dbReference>
<dbReference type="Proteomes" id="UP001614394">
    <property type="component" value="Unassembled WGS sequence"/>
</dbReference>
<accession>A0ABW8CK41</accession>
<dbReference type="RefSeq" id="WP_399657926.1">
    <property type="nucleotide sequence ID" value="NZ_JBITYG010000018.1"/>
</dbReference>
<feature type="region of interest" description="Disordered" evidence="2">
    <location>
        <begin position="1"/>
        <end position="20"/>
    </location>
</feature>
<evidence type="ECO:0000256" key="1">
    <source>
        <dbReference type="ARBA" id="ARBA00022801"/>
    </source>
</evidence>
<dbReference type="CDD" id="cd05829">
    <property type="entry name" value="Sortase_F"/>
    <property type="match status" value="1"/>
</dbReference>
<dbReference type="Pfam" id="PF04203">
    <property type="entry name" value="Sortase"/>
    <property type="match status" value="1"/>
</dbReference>
<dbReference type="InterPro" id="IPR005754">
    <property type="entry name" value="Sortase"/>
</dbReference>
<proteinExistence type="predicted"/>
<gene>
    <name evidence="3" type="ORF">ACIGXA_38580</name>
</gene>
<comment type="caution">
    <text evidence="3">The sequence shown here is derived from an EMBL/GenBank/DDBJ whole genome shotgun (WGS) entry which is preliminary data.</text>
</comment>
<evidence type="ECO:0000313" key="4">
    <source>
        <dbReference type="Proteomes" id="UP001614394"/>
    </source>
</evidence>
<dbReference type="InterPro" id="IPR042001">
    <property type="entry name" value="Sortase_F"/>
</dbReference>
<dbReference type="SUPFAM" id="SSF63817">
    <property type="entry name" value="Sortase"/>
    <property type="match status" value="1"/>
</dbReference>
<dbReference type="InterPro" id="IPR023365">
    <property type="entry name" value="Sortase_dom-sf"/>
</dbReference>
<keyword evidence="4" id="KW-1185">Reference proteome</keyword>
<dbReference type="NCBIfam" id="NF033748">
    <property type="entry name" value="class_F_sortase"/>
    <property type="match status" value="1"/>
</dbReference>
<reference evidence="3 4" key="1">
    <citation type="submission" date="2024-10" db="EMBL/GenBank/DDBJ databases">
        <title>The Natural Products Discovery Center: Release of the First 8490 Sequenced Strains for Exploring Actinobacteria Biosynthetic Diversity.</title>
        <authorList>
            <person name="Kalkreuter E."/>
            <person name="Kautsar S.A."/>
            <person name="Yang D."/>
            <person name="Bader C.D."/>
            <person name="Teijaro C.N."/>
            <person name="Fluegel L."/>
            <person name="Davis C.M."/>
            <person name="Simpson J.R."/>
            <person name="Lauterbach L."/>
            <person name="Steele A.D."/>
            <person name="Gui C."/>
            <person name="Meng S."/>
            <person name="Li G."/>
            <person name="Viehrig K."/>
            <person name="Ye F."/>
            <person name="Su P."/>
            <person name="Kiefer A.F."/>
            <person name="Nichols A."/>
            <person name="Cepeda A.J."/>
            <person name="Yan W."/>
            <person name="Fan B."/>
            <person name="Jiang Y."/>
            <person name="Adhikari A."/>
            <person name="Zheng C.-J."/>
            <person name="Schuster L."/>
            <person name="Cowan T.M."/>
            <person name="Smanski M.J."/>
            <person name="Chevrette M.G."/>
            <person name="De Carvalho L.P.S."/>
            <person name="Shen B."/>
        </authorList>
    </citation>
    <scope>NUCLEOTIDE SEQUENCE [LARGE SCALE GENOMIC DNA]</scope>
    <source>
        <strain evidence="3 4">NPDC053399</strain>
    </source>
</reference>
<evidence type="ECO:0000313" key="3">
    <source>
        <dbReference type="EMBL" id="MFI9106428.1"/>
    </source>
</evidence>
<sequence length="230" mass="23567">MAQQPTQHSASAAENAPGGDVSSRVLGWATGAALLGAFLIYNSVDASEAVPPPAAAVAQATAHAAAPPPVSAAPGLPASRPTLLTIPAIGVSAPFTPLHIGTSGKLDPPPSDNNNLAGWYAEGPTPGERGNSIVAGHVDTKTGPAVFFLLSMVKPGSTAEITRADGVIATFKVDSVETFSKTNFPDQRVYADTANAQLRIITCGGAYDHSKKDYKDNVVVFAHLESSRQG</sequence>
<evidence type="ECO:0000256" key="2">
    <source>
        <dbReference type="SAM" id="MobiDB-lite"/>
    </source>
</evidence>
<dbReference type="EMBL" id="JBITYG010000018">
    <property type="protein sequence ID" value="MFI9106428.1"/>
    <property type="molecule type" value="Genomic_DNA"/>
</dbReference>
<name>A0ABW8CK41_9ACTN</name>
<organism evidence="3 4">
    <name type="scientific">Streptomyces fildesensis</name>
    <dbReference type="NCBI Taxonomy" id="375757"/>
    <lineage>
        <taxon>Bacteria</taxon>
        <taxon>Bacillati</taxon>
        <taxon>Actinomycetota</taxon>
        <taxon>Actinomycetes</taxon>
        <taxon>Kitasatosporales</taxon>
        <taxon>Streptomycetaceae</taxon>
        <taxon>Streptomyces</taxon>
    </lineage>
</organism>
<feature type="compositionally biased region" description="Polar residues" evidence="2">
    <location>
        <begin position="1"/>
        <end position="12"/>
    </location>
</feature>
<keyword evidence="1" id="KW-0378">Hydrolase</keyword>